<comment type="caution">
    <text evidence="1">The sequence shown here is derived from an EMBL/GenBank/DDBJ whole genome shotgun (WGS) entry which is preliminary data.</text>
</comment>
<dbReference type="SUPFAM" id="SSF47598">
    <property type="entry name" value="Ribbon-helix-helix"/>
    <property type="match status" value="1"/>
</dbReference>
<evidence type="ECO:0000313" key="2">
    <source>
        <dbReference type="Proteomes" id="UP000661435"/>
    </source>
</evidence>
<dbReference type="InterPro" id="IPR010985">
    <property type="entry name" value="Ribbon_hlx_hlx"/>
</dbReference>
<dbReference type="AlphaFoldDB" id="A0A8J6JCZ7"/>
<reference evidence="1" key="1">
    <citation type="submission" date="2020-08" db="EMBL/GenBank/DDBJ databases">
        <title>Genome public.</title>
        <authorList>
            <person name="Liu C."/>
            <person name="Sun Q."/>
        </authorList>
    </citation>
    <scope>NUCLEOTIDE SEQUENCE</scope>
    <source>
        <strain evidence="1">NSJ-51</strain>
    </source>
</reference>
<dbReference type="Proteomes" id="UP000661435">
    <property type="component" value="Unassembled WGS sequence"/>
</dbReference>
<dbReference type="RefSeq" id="WP_186906316.1">
    <property type="nucleotide sequence ID" value="NZ_JACOPP010000001.1"/>
</dbReference>
<gene>
    <name evidence="1" type="ORF">H8S57_01585</name>
</gene>
<organism evidence="1 2">
    <name type="scientific">Lawsonibacter hominis</name>
    <dbReference type="NCBI Taxonomy" id="2763053"/>
    <lineage>
        <taxon>Bacteria</taxon>
        <taxon>Bacillati</taxon>
        <taxon>Bacillota</taxon>
        <taxon>Clostridia</taxon>
        <taxon>Eubacteriales</taxon>
        <taxon>Oscillospiraceae</taxon>
        <taxon>Lawsonibacter</taxon>
    </lineage>
</organism>
<dbReference type="GO" id="GO:0006355">
    <property type="term" value="P:regulation of DNA-templated transcription"/>
    <property type="evidence" value="ECO:0007669"/>
    <property type="project" value="InterPro"/>
</dbReference>
<proteinExistence type="predicted"/>
<protein>
    <recommendedName>
        <fullName evidence="3">Arc family DNA-binding protein</fullName>
    </recommendedName>
</protein>
<evidence type="ECO:0008006" key="3">
    <source>
        <dbReference type="Google" id="ProtNLM"/>
    </source>
</evidence>
<accession>A0A8J6JCZ7</accession>
<dbReference type="InterPro" id="IPR013321">
    <property type="entry name" value="Arc_rbn_hlx_hlx"/>
</dbReference>
<keyword evidence="2" id="KW-1185">Reference proteome</keyword>
<name>A0A8J6JCZ7_9FIRM</name>
<sequence>MEKTNHLSIRTDKALHDKIQYVAAYEGRSMSGQILYLIQSCIREFEKEHGPIPPEDGK</sequence>
<dbReference type="EMBL" id="JACOPP010000001">
    <property type="protein sequence ID" value="MBC5732419.1"/>
    <property type="molecule type" value="Genomic_DNA"/>
</dbReference>
<evidence type="ECO:0000313" key="1">
    <source>
        <dbReference type="EMBL" id="MBC5732419.1"/>
    </source>
</evidence>
<dbReference type="Gene3D" id="1.10.1220.10">
    <property type="entry name" value="Met repressor-like"/>
    <property type="match status" value="1"/>
</dbReference>